<comment type="caution">
    <text evidence="1">The sequence shown here is derived from an EMBL/GenBank/DDBJ whole genome shotgun (WGS) entry which is preliminary data.</text>
</comment>
<reference evidence="1 2" key="1">
    <citation type="submission" date="2017-10" db="EMBL/GenBank/DDBJ databases">
        <title>Draft genome sequence of cellulolytic Actinomyces sp CtC72 isolated from cattle rumen fluid.</title>
        <authorList>
            <person name="Joshi A.J."/>
            <person name="Vasudevan G."/>
            <person name="Lanjekar V.B."/>
            <person name="Hivarkar S."/>
            <person name="Engineer A."/>
            <person name="Pore S.D."/>
            <person name="Dhakephalkar P.K."/>
            <person name="Dagar S."/>
        </authorList>
    </citation>
    <scope>NUCLEOTIDE SEQUENCE [LARGE SCALE GENOMIC DNA]</scope>
    <source>
        <strain evidence="2">CtC72</strain>
    </source>
</reference>
<proteinExistence type="predicted"/>
<dbReference type="InterPro" id="IPR052552">
    <property type="entry name" value="YeaO-like"/>
</dbReference>
<evidence type="ECO:0000313" key="2">
    <source>
        <dbReference type="Proteomes" id="UP000194577"/>
    </source>
</evidence>
<evidence type="ECO:0000313" key="1">
    <source>
        <dbReference type="EMBL" id="PHP52178.1"/>
    </source>
</evidence>
<name>A0ABX4M9R1_9ACTO</name>
<dbReference type="PANTHER" id="PTHR36849">
    <property type="entry name" value="CYTOPLASMIC PROTEIN-RELATED"/>
    <property type="match status" value="1"/>
</dbReference>
<dbReference type="EMBL" id="MTPX02000060">
    <property type="protein sequence ID" value="PHP52178.1"/>
    <property type="molecule type" value="Genomic_DNA"/>
</dbReference>
<dbReference type="PANTHER" id="PTHR36849:SF1">
    <property type="entry name" value="CYTOPLASMIC PROTEIN"/>
    <property type="match status" value="1"/>
</dbReference>
<sequence>MPSPDAVVLKGVREEPTPDDGLRVLVDRLWPRGVSKQRAALDQWAQDAAPTTALRKAFHSGELAWPQFVDAYRAELVKRPEAAAAVAELRGRALTGRVTLLFAGHDHLRSHARVLREAILGTPDPNLP</sequence>
<dbReference type="Pfam" id="PF22752">
    <property type="entry name" value="DUF488-N3i"/>
    <property type="match status" value="1"/>
</dbReference>
<protein>
    <submittedName>
        <fullName evidence="1">DUF488 domain-containing protein</fullName>
    </submittedName>
</protein>
<accession>A0ABX4M9R1</accession>
<keyword evidence="2" id="KW-1185">Reference proteome</keyword>
<dbReference type="Proteomes" id="UP000194577">
    <property type="component" value="Unassembled WGS sequence"/>
</dbReference>
<gene>
    <name evidence="1" type="ORF">BW737_011480</name>
</gene>
<organism evidence="1 2">
    <name type="scientific">Actinomyces ruminis</name>
    <dbReference type="NCBI Taxonomy" id="1937003"/>
    <lineage>
        <taxon>Bacteria</taxon>
        <taxon>Bacillati</taxon>
        <taxon>Actinomycetota</taxon>
        <taxon>Actinomycetes</taxon>
        <taxon>Actinomycetales</taxon>
        <taxon>Actinomycetaceae</taxon>
        <taxon>Actinomyces</taxon>
    </lineage>
</organism>